<comment type="catalytic activity">
    <reaction evidence="2 4">
        <text>L-methionyl-[protein] + [thioredoxin]-disulfide + H2O = L-methionyl-(S)-S-oxide-[protein] + [thioredoxin]-dithiol</text>
        <dbReference type="Rhea" id="RHEA:14217"/>
        <dbReference type="Rhea" id="RHEA-COMP:10698"/>
        <dbReference type="Rhea" id="RHEA-COMP:10700"/>
        <dbReference type="Rhea" id="RHEA-COMP:12313"/>
        <dbReference type="Rhea" id="RHEA-COMP:12315"/>
        <dbReference type="ChEBI" id="CHEBI:15377"/>
        <dbReference type="ChEBI" id="CHEBI:16044"/>
        <dbReference type="ChEBI" id="CHEBI:29950"/>
        <dbReference type="ChEBI" id="CHEBI:44120"/>
        <dbReference type="ChEBI" id="CHEBI:50058"/>
        <dbReference type="EC" id="1.8.4.11"/>
    </reaction>
</comment>
<protein>
    <recommendedName>
        <fullName evidence="4">Peptide methionine sulfoxide reductase MsrA</fullName>
        <shortName evidence="4">Protein-methionine-S-oxide reductase</shortName>
        <ecNumber evidence="4">1.8.4.11</ecNumber>
    </recommendedName>
    <alternativeName>
        <fullName evidence="4">Peptide-methionine (S)-S-oxide reductase</fullName>
        <shortName evidence="4">Peptide Met(O) reductase</shortName>
    </alternativeName>
</protein>
<feature type="active site" evidence="4">
    <location>
        <position position="43"/>
    </location>
</feature>
<gene>
    <name evidence="4" type="primary">msrA</name>
    <name evidence="7" type="ORF">U14_02829</name>
</gene>
<accession>A0A081BMG8</accession>
<sequence length="204" mass="23213">MKYYQSIIFLLFLWIAAAAGAFAAESSTQEATALEKATFAGGCFWCMEAAFDKIDGVVSTTSGYTGGQKDSPTYQEVSSGETGHSEAVEVAYNPQKVSYEQLLAVFWRNIDPTVKDRQFCDVGNQYRTAIYYHSDEQKRLAERSKQDIEKRLGSVQTEIVPVSAFYTAEEYHQDFYKKNPERYQAYREGCGQDERLKEVWNSDK</sequence>
<dbReference type="EC" id="1.8.4.11" evidence="4"/>
<dbReference type="STRING" id="1499966.U14_02829"/>
<dbReference type="HOGENOM" id="CLU_031040_10_1_0"/>
<feature type="domain" description="Peptide methionine sulphoxide reductase MsrA" evidence="6">
    <location>
        <begin position="36"/>
        <end position="184"/>
    </location>
</feature>
<evidence type="ECO:0000256" key="5">
    <source>
        <dbReference type="SAM" id="SignalP"/>
    </source>
</evidence>
<dbReference type="PANTHER" id="PTHR43774">
    <property type="entry name" value="PEPTIDE METHIONINE SULFOXIDE REDUCTASE"/>
    <property type="match status" value="1"/>
</dbReference>
<dbReference type="EMBL" id="DF820457">
    <property type="protein sequence ID" value="GAK51584.1"/>
    <property type="molecule type" value="Genomic_DNA"/>
</dbReference>
<name>A0A081BMG8_9BACT</name>
<evidence type="ECO:0000256" key="4">
    <source>
        <dbReference type="HAMAP-Rule" id="MF_01401"/>
    </source>
</evidence>
<dbReference type="SUPFAM" id="SSF55068">
    <property type="entry name" value="Peptide methionine sulfoxide reductase"/>
    <property type="match status" value="1"/>
</dbReference>
<keyword evidence="1 4" id="KW-0560">Oxidoreductase</keyword>
<dbReference type="InterPro" id="IPR002569">
    <property type="entry name" value="Met_Sox_Rdtase_MsrA_dom"/>
</dbReference>
<evidence type="ECO:0000256" key="1">
    <source>
        <dbReference type="ARBA" id="ARBA00023002"/>
    </source>
</evidence>
<evidence type="ECO:0000256" key="3">
    <source>
        <dbReference type="ARBA" id="ARBA00048782"/>
    </source>
</evidence>
<dbReference type="GO" id="GO:0008113">
    <property type="term" value="F:peptide-methionine (S)-S-oxide reductase activity"/>
    <property type="evidence" value="ECO:0007669"/>
    <property type="project" value="UniProtKB-UniRule"/>
</dbReference>
<comment type="catalytic activity">
    <reaction evidence="3 4">
        <text>[thioredoxin]-disulfide + L-methionine + H2O = L-methionine (S)-S-oxide + [thioredoxin]-dithiol</text>
        <dbReference type="Rhea" id="RHEA:19993"/>
        <dbReference type="Rhea" id="RHEA-COMP:10698"/>
        <dbReference type="Rhea" id="RHEA-COMP:10700"/>
        <dbReference type="ChEBI" id="CHEBI:15377"/>
        <dbReference type="ChEBI" id="CHEBI:29950"/>
        <dbReference type="ChEBI" id="CHEBI:50058"/>
        <dbReference type="ChEBI" id="CHEBI:57844"/>
        <dbReference type="ChEBI" id="CHEBI:58772"/>
        <dbReference type="EC" id="1.8.4.11"/>
    </reaction>
</comment>
<keyword evidence="5" id="KW-0732">Signal</keyword>
<evidence type="ECO:0000259" key="6">
    <source>
        <dbReference type="Pfam" id="PF01625"/>
    </source>
</evidence>
<proteinExistence type="inferred from homology"/>
<evidence type="ECO:0000256" key="2">
    <source>
        <dbReference type="ARBA" id="ARBA00047806"/>
    </source>
</evidence>
<comment type="similarity">
    <text evidence="4">Belongs to the MsrA Met sulfoxide reductase family.</text>
</comment>
<dbReference type="AlphaFoldDB" id="A0A081BMG8"/>
<dbReference type="Pfam" id="PF01625">
    <property type="entry name" value="PMSR"/>
    <property type="match status" value="1"/>
</dbReference>
<dbReference type="InterPro" id="IPR036509">
    <property type="entry name" value="Met_Sox_Rdtase_MsrA_sf"/>
</dbReference>
<evidence type="ECO:0000313" key="8">
    <source>
        <dbReference type="Proteomes" id="UP000030700"/>
    </source>
</evidence>
<feature type="chain" id="PRO_5001755163" description="Peptide methionine sulfoxide reductase MsrA" evidence="5">
    <location>
        <begin position="24"/>
        <end position="204"/>
    </location>
</feature>
<dbReference type="PANTHER" id="PTHR43774:SF1">
    <property type="entry name" value="PEPTIDE METHIONINE SULFOXIDE REDUCTASE MSRA 2"/>
    <property type="match status" value="1"/>
</dbReference>
<dbReference type="GO" id="GO:0033744">
    <property type="term" value="F:L-methionine:thioredoxin-disulfide S-oxidoreductase activity"/>
    <property type="evidence" value="ECO:0007669"/>
    <property type="project" value="RHEA"/>
</dbReference>
<organism evidence="7">
    <name type="scientific">Candidatus Moduliflexus flocculans</name>
    <dbReference type="NCBI Taxonomy" id="1499966"/>
    <lineage>
        <taxon>Bacteria</taxon>
        <taxon>Candidatus Moduliflexota</taxon>
        <taxon>Candidatus Moduliflexia</taxon>
        <taxon>Candidatus Moduliflexales</taxon>
        <taxon>Candidatus Moduliflexaceae</taxon>
    </lineage>
</organism>
<dbReference type="HAMAP" id="MF_01401">
    <property type="entry name" value="MsrA"/>
    <property type="match status" value="1"/>
</dbReference>
<feature type="signal peptide" evidence="5">
    <location>
        <begin position="1"/>
        <end position="23"/>
    </location>
</feature>
<dbReference type="NCBIfam" id="TIGR00401">
    <property type="entry name" value="msrA"/>
    <property type="match status" value="1"/>
</dbReference>
<dbReference type="Proteomes" id="UP000030700">
    <property type="component" value="Unassembled WGS sequence"/>
</dbReference>
<comment type="function">
    <text evidence="4">Has an important function as a repair enzyme for proteins that have been inactivated by oxidation. Catalyzes the reversible oxidation-reduction of methionine sulfoxide in proteins to methionine.</text>
</comment>
<keyword evidence="8" id="KW-1185">Reference proteome</keyword>
<dbReference type="Gene3D" id="3.30.1060.10">
    <property type="entry name" value="Peptide methionine sulphoxide reductase MsrA"/>
    <property type="match status" value="1"/>
</dbReference>
<evidence type="ECO:0000313" key="7">
    <source>
        <dbReference type="EMBL" id="GAK51584.1"/>
    </source>
</evidence>
<reference evidence="7" key="1">
    <citation type="journal article" date="2015" name="PeerJ">
        <title>First genomic representation of candidate bacterial phylum KSB3 points to enhanced environmental sensing as a trigger of wastewater bulking.</title>
        <authorList>
            <person name="Sekiguchi Y."/>
            <person name="Ohashi A."/>
            <person name="Parks D.H."/>
            <person name="Yamauchi T."/>
            <person name="Tyson G.W."/>
            <person name="Hugenholtz P."/>
        </authorList>
    </citation>
    <scope>NUCLEOTIDE SEQUENCE [LARGE SCALE GENOMIC DNA]</scope>
</reference>